<evidence type="ECO:0008006" key="4">
    <source>
        <dbReference type="Google" id="ProtNLM"/>
    </source>
</evidence>
<dbReference type="Gene3D" id="3.40.50.1240">
    <property type="entry name" value="Phosphoglycerate mutase-like"/>
    <property type="match status" value="1"/>
</dbReference>
<protein>
    <recommendedName>
        <fullName evidence="4">Phosphoglycerate mutase</fullName>
    </recommendedName>
</protein>
<evidence type="ECO:0000313" key="2">
    <source>
        <dbReference type="EMBL" id="OGY25652.1"/>
    </source>
</evidence>
<evidence type="ECO:0000313" key="3">
    <source>
        <dbReference type="Proteomes" id="UP000176389"/>
    </source>
</evidence>
<dbReference type="InterPro" id="IPR029033">
    <property type="entry name" value="His_PPase_superfam"/>
</dbReference>
<dbReference type="InterPro" id="IPR050275">
    <property type="entry name" value="PGM_Phosphatase"/>
</dbReference>
<reference evidence="2 3" key="1">
    <citation type="journal article" date="2016" name="Nat. Commun.">
        <title>Thousands of microbial genomes shed light on interconnected biogeochemical processes in an aquifer system.</title>
        <authorList>
            <person name="Anantharaman K."/>
            <person name="Brown C.T."/>
            <person name="Hug L.A."/>
            <person name="Sharon I."/>
            <person name="Castelle C.J."/>
            <person name="Probst A.J."/>
            <person name="Thomas B.C."/>
            <person name="Singh A."/>
            <person name="Wilkins M.J."/>
            <person name="Karaoz U."/>
            <person name="Brodie E.L."/>
            <person name="Williams K.H."/>
            <person name="Hubbard S.S."/>
            <person name="Banfield J.F."/>
        </authorList>
    </citation>
    <scope>NUCLEOTIDE SEQUENCE [LARGE SCALE GENOMIC DNA]</scope>
</reference>
<gene>
    <name evidence="2" type="ORF">A2Z11_04620</name>
</gene>
<comment type="caution">
    <text evidence="2">The sequence shown here is derived from an EMBL/GenBank/DDBJ whole genome shotgun (WGS) entry which is preliminary data.</text>
</comment>
<dbReference type="AlphaFoldDB" id="A0A1G1WD76"/>
<dbReference type="PANTHER" id="PTHR48100:SF1">
    <property type="entry name" value="HISTIDINE PHOSPHATASE FAMILY PROTEIN-RELATED"/>
    <property type="match status" value="1"/>
</dbReference>
<dbReference type="EMBL" id="MHCS01000042">
    <property type="protein sequence ID" value="OGY25652.1"/>
    <property type="molecule type" value="Genomic_DNA"/>
</dbReference>
<proteinExistence type="predicted"/>
<dbReference type="Proteomes" id="UP000176389">
    <property type="component" value="Unassembled WGS sequence"/>
</dbReference>
<dbReference type="GO" id="GO:0016791">
    <property type="term" value="F:phosphatase activity"/>
    <property type="evidence" value="ECO:0007669"/>
    <property type="project" value="TreeGrafter"/>
</dbReference>
<dbReference type="SMART" id="SM00855">
    <property type="entry name" value="PGAM"/>
    <property type="match status" value="1"/>
</dbReference>
<evidence type="ECO:0000256" key="1">
    <source>
        <dbReference type="PIRSR" id="PIRSR613078-2"/>
    </source>
</evidence>
<dbReference type="SUPFAM" id="SSF53254">
    <property type="entry name" value="Phosphoglycerate mutase-like"/>
    <property type="match status" value="1"/>
</dbReference>
<dbReference type="PANTHER" id="PTHR48100">
    <property type="entry name" value="BROAD-SPECIFICITY PHOSPHATASE YOR283W-RELATED"/>
    <property type="match status" value="1"/>
</dbReference>
<sequence length="197" mass="22856">MSTIIHYVRHSSYDNPDRIVPGKIPGYRLNDEGKKKAKRVGEFLKESGAQFIYTSPLERAYQTAEIIGKYLPKAKIIHTLDLTEVDSIHWQAYKLEELFTNNYYEAFVNNPAAREVPENLTQLAERMEKFTFFLCERHRGERVICVSHEFPIAALRLSMEDKSLTLLKSYNVSMASITSFEFDENCKLLKSTYKEIS</sequence>
<organism evidence="2 3">
    <name type="scientific">Candidatus Woykebacteria bacterium RBG_16_43_9</name>
    <dbReference type="NCBI Taxonomy" id="1802596"/>
    <lineage>
        <taxon>Bacteria</taxon>
        <taxon>Candidatus Woykeibacteriota</taxon>
    </lineage>
</organism>
<dbReference type="STRING" id="1802596.A2Z11_04620"/>
<name>A0A1G1WD76_9BACT</name>
<dbReference type="GO" id="GO:0005737">
    <property type="term" value="C:cytoplasm"/>
    <property type="evidence" value="ECO:0007669"/>
    <property type="project" value="TreeGrafter"/>
</dbReference>
<dbReference type="InterPro" id="IPR013078">
    <property type="entry name" value="His_Pase_superF_clade-1"/>
</dbReference>
<accession>A0A1G1WD76</accession>
<dbReference type="Pfam" id="PF00300">
    <property type="entry name" value="His_Phos_1"/>
    <property type="match status" value="1"/>
</dbReference>
<dbReference type="CDD" id="cd07067">
    <property type="entry name" value="HP_PGM_like"/>
    <property type="match status" value="1"/>
</dbReference>
<feature type="binding site" evidence="1">
    <location>
        <position position="59"/>
    </location>
    <ligand>
        <name>substrate</name>
    </ligand>
</feature>